<keyword evidence="1" id="KW-0902">Two-component regulatory system</keyword>
<protein>
    <submittedName>
        <fullName evidence="3">Sensor histidine kinase domain-containing protein</fullName>
    </submittedName>
</protein>
<dbReference type="AlphaFoldDB" id="A0A060I189"/>
<proteinExistence type="predicted"/>
<evidence type="ECO:0000256" key="1">
    <source>
        <dbReference type="ARBA" id="ARBA00023012"/>
    </source>
</evidence>
<feature type="domain" description="HPt" evidence="2">
    <location>
        <begin position="47"/>
        <end position="108"/>
    </location>
</feature>
<reference evidence="3 4" key="1">
    <citation type="submission" date="2013-12" db="EMBL/GenBank/DDBJ databases">
        <title>Complete genome sequence of Rhizobium etli bv. mimosae IE4771.</title>
        <authorList>
            <person name="Bustos P."/>
            <person name="Santamaria R.I."/>
            <person name="Lozano L."/>
            <person name="Ormeno-Orrillo E."/>
            <person name="Rogel M.A."/>
            <person name="Romero D."/>
            <person name="Cevallos M.A."/>
            <person name="Martinez-Romero E."/>
            <person name="Gonzalez V."/>
        </authorList>
    </citation>
    <scope>NUCLEOTIDE SEQUENCE [LARGE SCALE GENOMIC DNA]</scope>
    <source>
        <strain evidence="3 4">IE4771</strain>
    </source>
</reference>
<dbReference type="Pfam" id="PF01627">
    <property type="entry name" value="Hpt"/>
    <property type="match status" value="1"/>
</dbReference>
<gene>
    <name evidence="3" type="ORF">IE4771_CH02469</name>
</gene>
<sequence length="127" mass="13192">MAAQMAALNIVFEAPDNAKGPCPSKVRPIDLVHLAKQTMGDKTLEIEVLQMFARQARACLQDIASGETVRVGAAAHRLKGAASSVGAFRVSQTAEVIEETGGDAGAMAALGAAVLDAENFILKLCRG</sequence>
<dbReference type="OrthoDB" id="8454588at2"/>
<evidence type="ECO:0000313" key="3">
    <source>
        <dbReference type="EMBL" id="AIC27572.1"/>
    </source>
</evidence>
<dbReference type="GO" id="GO:0000160">
    <property type="term" value="P:phosphorelay signal transduction system"/>
    <property type="evidence" value="ECO:0007669"/>
    <property type="project" value="UniProtKB-KW"/>
</dbReference>
<keyword evidence="3" id="KW-0808">Transferase</keyword>
<evidence type="ECO:0000313" key="4">
    <source>
        <dbReference type="Proteomes" id="UP000027180"/>
    </source>
</evidence>
<dbReference type="KEGG" id="rei:IE4771_CH02469"/>
<organism evidence="3 4">
    <name type="scientific">Rhizobium etli bv. mimosae str. IE4771</name>
    <dbReference type="NCBI Taxonomy" id="1432050"/>
    <lineage>
        <taxon>Bacteria</taxon>
        <taxon>Pseudomonadati</taxon>
        <taxon>Pseudomonadota</taxon>
        <taxon>Alphaproteobacteria</taxon>
        <taxon>Hyphomicrobiales</taxon>
        <taxon>Rhizobiaceae</taxon>
        <taxon>Rhizobium/Agrobacterium group</taxon>
        <taxon>Rhizobium</taxon>
    </lineage>
</organism>
<dbReference type="Gene3D" id="1.20.120.160">
    <property type="entry name" value="HPT domain"/>
    <property type="match status" value="1"/>
</dbReference>
<dbReference type="GO" id="GO:0004672">
    <property type="term" value="F:protein kinase activity"/>
    <property type="evidence" value="ECO:0007669"/>
    <property type="project" value="UniProtKB-ARBA"/>
</dbReference>
<dbReference type="InterPro" id="IPR036641">
    <property type="entry name" value="HPT_dom_sf"/>
</dbReference>
<accession>A0A060I189</accession>
<keyword evidence="3" id="KW-0418">Kinase</keyword>
<dbReference type="RefSeq" id="WP_010060336.1">
    <property type="nucleotide sequence ID" value="NZ_CP006986.1"/>
</dbReference>
<dbReference type="EMBL" id="CP006986">
    <property type="protein sequence ID" value="AIC27572.1"/>
    <property type="molecule type" value="Genomic_DNA"/>
</dbReference>
<name>A0A060I189_RHIET</name>
<dbReference type="SUPFAM" id="SSF47226">
    <property type="entry name" value="Histidine-containing phosphotransfer domain, HPT domain"/>
    <property type="match status" value="1"/>
</dbReference>
<dbReference type="InterPro" id="IPR008207">
    <property type="entry name" value="Sig_transdc_His_kin_Hpt_dom"/>
</dbReference>
<dbReference type="HOGENOM" id="CLU_155085_1_0_5"/>
<dbReference type="Proteomes" id="UP000027180">
    <property type="component" value="Chromosome"/>
</dbReference>
<evidence type="ECO:0000259" key="2">
    <source>
        <dbReference type="Pfam" id="PF01627"/>
    </source>
</evidence>